<evidence type="ECO:0000313" key="3">
    <source>
        <dbReference type="Proteomes" id="UP001611494"/>
    </source>
</evidence>
<gene>
    <name evidence="2" type="ORF">ACH49Z_10435</name>
</gene>
<protein>
    <submittedName>
        <fullName evidence="2">NAD-dependent epimerase/dehydratase family protein</fullName>
    </submittedName>
</protein>
<dbReference type="EMBL" id="JBIRYL010000001">
    <property type="protein sequence ID" value="MFI2230256.1"/>
    <property type="molecule type" value="Genomic_DNA"/>
</dbReference>
<keyword evidence="3" id="KW-1185">Reference proteome</keyword>
<accession>A0ABW7VVI4</accession>
<dbReference type="RefSeq" id="WP_397061661.1">
    <property type="nucleotide sequence ID" value="NZ_JBIRYL010000001.1"/>
</dbReference>
<reference evidence="2 3" key="1">
    <citation type="submission" date="2024-10" db="EMBL/GenBank/DDBJ databases">
        <title>The Natural Products Discovery Center: Release of the First 8490 Sequenced Strains for Exploring Actinobacteria Biosynthetic Diversity.</title>
        <authorList>
            <person name="Kalkreuter E."/>
            <person name="Kautsar S.A."/>
            <person name="Yang D."/>
            <person name="Bader C.D."/>
            <person name="Teijaro C.N."/>
            <person name="Fluegel L."/>
            <person name="Davis C.M."/>
            <person name="Simpson J.R."/>
            <person name="Lauterbach L."/>
            <person name="Steele A.D."/>
            <person name="Gui C."/>
            <person name="Meng S."/>
            <person name="Li G."/>
            <person name="Viehrig K."/>
            <person name="Ye F."/>
            <person name="Su P."/>
            <person name="Kiefer A.F."/>
            <person name="Nichols A."/>
            <person name="Cepeda A.J."/>
            <person name="Yan W."/>
            <person name="Fan B."/>
            <person name="Jiang Y."/>
            <person name="Adhikari A."/>
            <person name="Zheng C.-J."/>
            <person name="Schuster L."/>
            <person name="Cowan T.M."/>
            <person name="Smanski M.J."/>
            <person name="Chevrette M.G."/>
            <person name="De Carvalho L.P.S."/>
            <person name="Shen B."/>
        </authorList>
    </citation>
    <scope>NUCLEOTIDE SEQUENCE [LARGE SCALE GENOMIC DNA]</scope>
    <source>
        <strain evidence="2 3">NPDC019377</strain>
    </source>
</reference>
<feature type="domain" description="NAD-dependent epimerase/dehydratase" evidence="1">
    <location>
        <begin position="4"/>
        <end position="212"/>
    </location>
</feature>
<dbReference type="Gene3D" id="3.40.50.720">
    <property type="entry name" value="NAD(P)-binding Rossmann-like Domain"/>
    <property type="match status" value="1"/>
</dbReference>
<organism evidence="2 3">
    <name type="scientific">Nocardia testacea</name>
    <dbReference type="NCBI Taxonomy" id="248551"/>
    <lineage>
        <taxon>Bacteria</taxon>
        <taxon>Bacillati</taxon>
        <taxon>Actinomycetota</taxon>
        <taxon>Actinomycetes</taxon>
        <taxon>Mycobacteriales</taxon>
        <taxon>Nocardiaceae</taxon>
        <taxon>Nocardia</taxon>
    </lineage>
</organism>
<sequence length="314" mass="34921">MQTVLGAGGPIADELVHELHRNHTTDIRLVGRKPSQVDDTDELVAADLTDAEATSRAVAGSRIAYLTVGLPLDSELWERQFPLIMRNVIDACAAHGTKLVFFDNTYMYPGTSAPQTESTPFAPGGRKGRVRGELATMLLEAVRAGRVQGLIGRAPEFYGPGSTKSYTNSLVFDRIRAGKRPFVPVNAHTKRSLIWTPDASRALALLGNTPDAYGQTWHLPIDPNRQSYAQLIEIAGEVTGRKIGYTVLPMPAFRLGRRFVEPLEEMYELIGRYRYDNIFDSSKFAARFPDFQITTYREGVERILADRPPDQPSR</sequence>
<evidence type="ECO:0000313" key="2">
    <source>
        <dbReference type="EMBL" id="MFI2230256.1"/>
    </source>
</evidence>
<dbReference type="SUPFAM" id="SSF51735">
    <property type="entry name" value="NAD(P)-binding Rossmann-fold domains"/>
    <property type="match status" value="1"/>
</dbReference>
<dbReference type="InterPro" id="IPR001509">
    <property type="entry name" value="Epimerase_deHydtase"/>
</dbReference>
<dbReference type="InterPro" id="IPR036291">
    <property type="entry name" value="NAD(P)-bd_dom_sf"/>
</dbReference>
<name>A0ABW7VVI4_9NOCA</name>
<comment type="caution">
    <text evidence="2">The sequence shown here is derived from an EMBL/GenBank/DDBJ whole genome shotgun (WGS) entry which is preliminary data.</text>
</comment>
<dbReference type="Pfam" id="PF01370">
    <property type="entry name" value="Epimerase"/>
    <property type="match status" value="1"/>
</dbReference>
<dbReference type="Proteomes" id="UP001611494">
    <property type="component" value="Unassembled WGS sequence"/>
</dbReference>
<evidence type="ECO:0000259" key="1">
    <source>
        <dbReference type="Pfam" id="PF01370"/>
    </source>
</evidence>
<proteinExistence type="predicted"/>